<feature type="transmembrane region" description="Helical" evidence="4">
    <location>
        <begin position="106"/>
        <end position="126"/>
    </location>
</feature>
<feature type="repeat" description="TPR" evidence="3">
    <location>
        <begin position="362"/>
        <end position="395"/>
    </location>
</feature>
<evidence type="ECO:0000313" key="6">
    <source>
        <dbReference type="EMBL" id="MFG3817344.1"/>
    </source>
</evidence>
<feature type="repeat" description="TPR" evidence="3">
    <location>
        <begin position="430"/>
        <end position="463"/>
    </location>
</feature>
<organism evidence="6 7">
    <name type="scientific">Limnothrix redekei LRLZ20PSL1</name>
    <dbReference type="NCBI Taxonomy" id="3112953"/>
    <lineage>
        <taxon>Bacteria</taxon>
        <taxon>Bacillati</taxon>
        <taxon>Cyanobacteriota</taxon>
        <taxon>Cyanophyceae</taxon>
        <taxon>Pseudanabaenales</taxon>
        <taxon>Pseudanabaenaceae</taxon>
        <taxon>Limnothrix</taxon>
    </lineage>
</organism>
<evidence type="ECO:0000256" key="1">
    <source>
        <dbReference type="ARBA" id="ARBA00022737"/>
    </source>
</evidence>
<protein>
    <submittedName>
        <fullName evidence="6">Tetratricopeptide repeat protein</fullName>
    </submittedName>
</protein>
<keyword evidence="4" id="KW-0472">Membrane</keyword>
<dbReference type="Pfam" id="PF13414">
    <property type="entry name" value="TPR_11"/>
    <property type="match status" value="1"/>
</dbReference>
<dbReference type="InterPro" id="IPR011990">
    <property type="entry name" value="TPR-like_helical_dom_sf"/>
</dbReference>
<dbReference type="PROSITE" id="PS50293">
    <property type="entry name" value="TPR_REGION"/>
    <property type="match status" value="4"/>
</dbReference>
<sequence>MSSSRSNFGETGDRGRAAVWGPALAVPLVAPLALAASPAQAVTRATTPVPCPVTDAGQPQATCASLAEPEAPIAAAETTDRADLTFATANVSTGEAIGLERTLGGLSWLLIALGTAPLAMTAALWLGRRKVVNHLVQSVRHSLKDLGDLEARVKLARHRADRSLQDLQDQVERTKISAAALIHELETHVAAVKGTANQELTQFQERLASDRRVSRHQIAELEKEFISNMQILAGQADRQKAHIIQEFTQKAPQELLALIQPQIQQELRTLVEQLVSLQMQQMPMLAPTALPANADNIADRAEQLFRNGDPEGALAEYDKAIEQQPDCYAAWWGKGVVLEALQRYPAAIAAYDRAVRLKPDSYESWHNRGLVLMRLGKFEEAATSYHQAIALNPNHPELWLHQGLILSKLQQTDQALKSYNQAISLNPDSHEAWYNRANALARLQRPQEALQAYDRAIELNGQNASAWHNRGIVLTQLGQFAAALSSYDQAIDLDRADPETWYSRGNVLVRLDCYPEAIESYNQAIALNPQHERAQRNYSLLSDRLAQEAAALQTG</sequence>
<reference evidence="7" key="1">
    <citation type="journal article" date="2024" name="Algal Res.">
        <title>Biochemical, toxicological and genomic investigation of a high-biomass producing Limnothrix strain isolated from Italian shallow drinking water reservoir.</title>
        <authorList>
            <person name="Simonazzi M."/>
            <person name="Shishido T.K."/>
            <person name="Delbaje E."/>
            <person name="Wahlsten M."/>
            <person name="Fewer D.P."/>
            <person name="Sivonen K."/>
            <person name="Pezzolesi L."/>
            <person name="Pistocchi R."/>
        </authorList>
    </citation>
    <scope>NUCLEOTIDE SEQUENCE [LARGE SCALE GENOMIC DNA]</scope>
    <source>
        <strain evidence="7">LRLZ20PSL1</strain>
    </source>
</reference>
<evidence type="ECO:0000256" key="2">
    <source>
        <dbReference type="ARBA" id="ARBA00022803"/>
    </source>
</evidence>
<evidence type="ECO:0000256" key="3">
    <source>
        <dbReference type="PROSITE-ProRule" id="PRU00339"/>
    </source>
</evidence>
<name>A0ABW7CB35_9CYAN</name>
<keyword evidence="7" id="KW-1185">Reference proteome</keyword>
<dbReference type="PANTHER" id="PTHR44943">
    <property type="entry name" value="CELLULOSE SYNTHASE OPERON PROTEIN C"/>
    <property type="match status" value="1"/>
</dbReference>
<accession>A0ABW7CB35</accession>
<feature type="repeat" description="TPR" evidence="3">
    <location>
        <begin position="396"/>
        <end position="429"/>
    </location>
</feature>
<dbReference type="RefSeq" id="WP_393011608.1">
    <property type="nucleotide sequence ID" value="NZ_JAZAQF010000035.1"/>
</dbReference>
<feature type="repeat" description="TPR" evidence="3">
    <location>
        <begin position="328"/>
        <end position="361"/>
    </location>
</feature>
<keyword evidence="2 3" id="KW-0802">TPR repeat</keyword>
<dbReference type="PROSITE" id="PS50005">
    <property type="entry name" value="TPR"/>
    <property type="match status" value="6"/>
</dbReference>
<dbReference type="InterPro" id="IPR013105">
    <property type="entry name" value="TPR_2"/>
</dbReference>
<dbReference type="InterPro" id="IPR019734">
    <property type="entry name" value="TPR_rpt"/>
</dbReference>
<dbReference type="SUPFAM" id="SSF48452">
    <property type="entry name" value="TPR-like"/>
    <property type="match status" value="1"/>
</dbReference>
<dbReference type="Pfam" id="PF07719">
    <property type="entry name" value="TPR_2"/>
    <property type="match status" value="1"/>
</dbReference>
<dbReference type="InterPro" id="IPR051685">
    <property type="entry name" value="Ycf3/AcsC/BcsC/TPR_MFPF"/>
</dbReference>
<keyword evidence="1" id="KW-0677">Repeat</keyword>
<feature type="chain" id="PRO_5045498729" evidence="5">
    <location>
        <begin position="42"/>
        <end position="555"/>
    </location>
</feature>
<dbReference type="EMBL" id="JAZAQF010000035">
    <property type="protein sequence ID" value="MFG3817344.1"/>
    <property type="molecule type" value="Genomic_DNA"/>
</dbReference>
<keyword evidence="4" id="KW-1133">Transmembrane helix</keyword>
<dbReference type="Proteomes" id="UP001604335">
    <property type="component" value="Unassembled WGS sequence"/>
</dbReference>
<feature type="repeat" description="TPR" evidence="3">
    <location>
        <begin position="498"/>
        <end position="531"/>
    </location>
</feature>
<keyword evidence="4" id="KW-0812">Transmembrane</keyword>
<proteinExistence type="predicted"/>
<dbReference type="InterPro" id="IPR002088">
    <property type="entry name" value="Prenyl_trans_a"/>
</dbReference>
<dbReference type="PROSITE" id="PS51147">
    <property type="entry name" value="PFTA"/>
    <property type="match status" value="1"/>
</dbReference>
<dbReference type="SMART" id="SM00028">
    <property type="entry name" value="TPR"/>
    <property type="match status" value="7"/>
</dbReference>
<evidence type="ECO:0000256" key="5">
    <source>
        <dbReference type="SAM" id="SignalP"/>
    </source>
</evidence>
<dbReference type="Pfam" id="PF13432">
    <property type="entry name" value="TPR_16"/>
    <property type="match status" value="2"/>
</dbReference>
<dbReference type="Gene3D" id="1.25.40.10">
    <property type="entry name" value="Tetratricopeptide repeat domain"/>
    <property type="match status" value="3"/>
</dbReference>
<dbReference type="PANTHER" id="PTHR44943:SF8">
    <property type="entry name" value="TPR REPEAT-CONTAINING PROTEIN MJ0263"/>
    <property type="match status" value="1"/>
</dbReference>
<evidence type="ECO:0000256" key="4">
    <source>
        <dbReference type="SAM" id="Phobius"/>
    </source>
</evidence>
<comment type="caution">
    <text evidence="6">The sequence shown here is derived from an EMBL/GenBank/DDBJ whole genome shotgun (WGS) entry which is preliminary data.</text>
</comment>
<gene>
    <name evidence="6" type="ORF">VPK24_06810</name>
</gene>
<feature type="repeat" description="TPR" evidence="3">
    <location>
        <begin position="464"/>
        <end position="497"/>
    </location>
</feature>
<evidence type="ECO:0000313" key="7">
    <source>
        <dbReference type="Proteomes" id="UP001604335"/>
    </source>
</evidence>
<feature type="signal peptide" evidence="5">
    <location>
        <begin position="1"/>
        <end position="41"/>
    </location>
</feature>
<keyword evidence="5" id="KW-0732">Signal</keyword>